<evidence type="ECO:0008006" key="4">
    <source>
        <dbReference type="Google" id="ProtNLM"/>
    </source>
</evidence>
<keyword evidence="3" id="KW-1185">Reference proteome</keyword>
<name>A0A917EXM3_HALAA</name>
<evidence type="ECO:0000256" key="1">
    <source>
        <dbReference type="SAM" id="MobiDB-lite"/>
    </source>
</evidence>
<accession>A0A917EXM3</accession>
<feature type="compositionally biased region" description="Polar residues" evidence="1">
    <location>
        <begin position="78"/>
        <end position="87"/>
    </location>
</feature>
<dbReference type="Pfam" id="PF17261">
    <property type="entry name" value="DUF5327"/>
    <property type="match status" value="1"/>
</dbReference>
<reference evidence="2" key="2">
    <citation type="submission" date="2020-09" db="EMBL/GenBank/DDBJ databases">
        <authorList>
            <person name="Sun Q."/>
            <person name="Zhou Y."/>
        </authorList>
    </citation>
    <scope>NUCLEOTIDE SEQUENCE</scope>
    <source>
        <strain evidence="2">CGMCC 1.12153</strain>
    </source>
</reference>
<proteinExistence type="predicted"/>
<evidence type="ECO:0000313" key="2">
    <source>
        <dbReference type="EMBL" id="GGF21420.1"/>
    </source>
</evidence>
<protein>
    <recommendedName>
        <fullName evidence="4">YwdI family protein</fullName>
    </recommendedName>
</protein>
<dbReference type="EMBL" id="BMEL01000002">
    <property type="protein sequence ID" value="GGF21420.1"/>
    <property type="molecule type" value="Genomic_DNA"/>
</dbReference>
<feature type="compositionally biased region" description="Basic and acidic residues" evidence="1">
    <location>
        <begin position="88"/>
        <end position="97"/>
    </location>
</feature>
<sequence>MAISNQTILKKMSSEIQEAMLNHGEDSRVREHVRAVKLLADLVLDEGSASSSSSFASQTSSVQEPTVEEIRKMMGSDQPVQKPSSTDKPSEDHDDANGKSIFDF</sequence>
<organism evidence="2 3">
    <name type="scientific">Halobacillus andaensis</name>
    <dbReference type="NCBI Taxonomy" id="1176239"/>
    <lineage>
        <taxon>Bacteria</taxon>
        <taxon>Bacillati</taxon>
        <taxon>Bacillota</taxon>
        <taxon>Bacilli</taxon>
        <taxon>Bacillales</taxon>
        <taxon>Bacillaceae</taxon>
        <taxon>Halobacillus</taxon>
    </lineage>
</organism>
<feature type="compositionally biased region" description="Low complexity" evidence="1">
    <location>
        <begin position="48"/>
        <end position="61"/>
    </location>
</feature>
<evidence type="ECO:0000313" key="3">
    <source>
        <dbReference type="Proteomes" id="UP000660110"/>
    </source>
</evidence>
<reference evidence="2" key="1">
    <citation type="journal article" date="2014" name="Int. J. Syst. Evol. Microbiol.">
        <title>Complete genome sequence of Corynebacterium casei LMG S-19264T (=DSM 44701T), isolated from a smear-ripened cheese.</title>
        <authorList>
            <consortium name="US DOE Joint Genome Institute (JGI-PGF)"/>
            <person name="Walter F."/>
            <person name="Albersmeier A."/>
            <person name="Kalinowski J."/>
            <person name="Ruckert C."/>
        </authorList>
    </citation>
    <scope>NUCLEOTIDE SEQUENCE</scope>
    <source>
        <strain evidence="2">CGMCC 1.12153</strain>
    </source>
</reference>
<dbReference type="AlphaFoldDB" id="A0A917EXM3"/>
<dbReference type="InterPro" id="IPR035218">
    <property type="entry name" value="DUF5327"/>
</dbReference>
<feature type="region of interest" description="Disordered" evidence="1">
    <location>
        <begin position="47"/>
        <end position="104"/>
    </location>
</feature>
<dbReference type="Proteomes" id="UP000660110">
    <property type="component" value="Unassembled WGS sequence"/>
</dbReference>
<gene>
    <name evidence="2" type="ORF">GCM10010954_20310</name>
</gene>
<dbReference type="RefSeq" id="WP_188377370.1">
    <property type="nucleotide sequence ID" value="NZ_BMEL01000002.1"/>
</dbReference>
<comment type="caution">
    <text evidence="2">The sequence shown here is derived from an EMBL/GenBank/DDBJ whole genome shotgun (WGS) entry which is preliminary data.</text>
</comment>